<sequence length="42" mass="5150">MKHVDKAFKFFFKLIEKKGEERIDMMVKLVHLVTWIKMGIFH</sequence>
<dbReference type="Proteomes" id="UP000185744">
    <property type="component" value="Unassembled WGS sequence"/>
</dbReference>
<reference evidence="1" key="1">
    <citation type="submission" date="2016-12" db="EMBL/GenBank/DDBJ databases">
        <title>Discovery of methanogenic haloarchaea.</title>
        <authorList>
            <person name="Sorokin D.Y."/>
            <person name="Makarova K.S."/>
            <person name="Abbas B."/>
            <person name="Ferrer M."/>
            <person name="Golyshin P.N."/>
        </authorList>
    </citation>
    <scope>NUCLEOTIDE SEQUENCE [LARGE SCALE GENOMIC DNA]</scope>
    <source>
        <strain evidence="1">HMET1</strain>
    </source>
</reference>
<keyword evidence="2" id="KW-1185">Reference proteome</keyword>
<dbReference type="EMBL" id="MSDW01000001">
    <property type="protein sequence ID" value="OKY78488.1"/>
    <property type="molecule type" value="Genomic_DNA"/>
</dbReference>
<dbReference type="AlphaFoldDB" id="A0A1Q6DVX0"/>
<name>A0A1Q6DVX0_METT1</name>
<accession>A0A1Q6DVX0</accession>
<organism evidence="1 2">
    <name type="scientific">Methanohalarchaeum thermophilum</name>
    <dbReference type="NCBI Taxonomy" id="1903181"/>
    <lineage>
        <taxon>Archaea</taxon>
        <taxon>Methanobacteriati</taxon>
        <taxon>Methanobacteriota</taxon>
        <taxon>Methanonatronarchaeia</taxon>
        <taxon>Methanonatronarchaeales</taxon>
        <taxon>Methanonatronarchaeaceae</taxon>
        <taxon>Candidatus Methanohalarchaeum</taxon>
    </lineage>
</organism>
<dbReference type="InParanoid" id="A0A1Q6DVX0"/>
<proteinExistence type="predicted"/>
<comment type="caution">
    <text evidence="1">The sequence shown here is derived from an EMBL/GenBank/DDBJ whole genome shotgun (WGS) entry which is preliminary data.</text>
</comment>
<evidence type="ECO:0000313" key="2">
    <source>
        <dbReference type="Proteomes" id="UP000185744"/>
    </source>
</evidence>
<protein>
    <submittedName>
        <fullName evidence="1">Uncharacterized protein</fullName>
    </submittedName>
</protein>
<gene>
    <name evidence="1" type="ORF">BTN85_0979</name>
</gene>
<evidence type="ECO:0000313" key="1">
    <source>
        <dbReference type="EMBL" id="OKY78488.1"/>
    </source>
</evidence>